<accession>E9CZP0</accession>
<dbReference type="HOGENOM" id="CLU_2757602_0_0_1"/>
<dbReference type="Proteomes" id="UP000002497">
    <property type="component" value="Unassembled WGS sequence"/>
</dbReference>
<proteinExistence type="predicted"/>
<protein>
    <submittedName>
        <fullName evidence="1">Predicted protein</fullName>
    </submittedName>
</protein>
<reference evidence="2" key="1">
    <citation type="journal article" date="2010" name="Genome Res.">
        <title>Population genomic sequencing of Coccidioides fungi reveals recent hybridization and transposon control.</title>
        <authorList>
            <person name="Neafsey D.E."/>
            <person name="Barker B.M."/>
            <person name="Sharpton T.J."/>
            <person name="Stajich J.E."/>
            <person name="Park D.J."/>
            <person name="Whiston E."/>
            <person name="Hung C.-Y."/>
            <person name="McMahan C."/>
            <person name="White J."/>
            <person name="Sykes S."/>
            <person name="Heiman D."/>
            <person name="Young S."/>
            <person name="Zeng Q."/>
            <person name="Abouelleil A."/>
            <person name="Aftuck L."/>
            <person name="Bessette D."/>
            <person name="Brown A."/>
            <person name="FitzGerald M."/>
            <person name="Lui A."/>
            <person name="Macdonald J.P."/>
            <person name="Priest M."/>
            <person name="Orbach M.J."/>
            <person name="Galgiani J.N."/>
            <person name="Kirkland T.N."/>
            <person name="Cole G.T."/>
            <person name="Birren B.W."/>
            <person name="Henn M.R."/>
            <person name="Taylor J.W."/>
            <person name="Rounsley S.D."/>
        </authorList>
    </citation>
    <scope>NUCLEOTIDE SEQUENCE [LARGE SCALE GENOMIC DNA]</scope>
    <source>
        <strain evidence="2">RMSCC 757 / Silveira</strain>
    </source>
</reference>
<dbReference type="AlphaFoldDB" id="E9CZP0"/>
<sequence>MEIDHGKDVVRRQPWLCAEENALVQEPSGLTRTAARSLQKVRPAPRKSFYGETWKISVSVCVLSSRLLHP</sequence>
<organism evidence="2">
    <name type="scientific">Coccidioides posadasii (strain RMSCC 757 / Silveira)</name>
    <name type="common">Valley fever fungus</name>
    <dbReference type="NCBI Taxonomy" id="443226"/>
    <lineage>
        <taxon>Eukaryota</taxon>
        <taxon>Fungi</taxon>
        <taxon>Dikarya</taxon>
        <taxon>Ascomycota</taxon>
        <taxon>Pezizomycotina</taxon>
        <taxon>Eurotiomycetes</taxon>
        <taxon>Eurotiomycetidae</taxon>
        <taxon>Onygenales</taxon>
        <taxon>Onygenaceae</taxon>
        <taxon>Coccidioides</taxon>
    </lineage>
</organism>
<dbReference type="VEuPathDB" id="FungiDB:CPSG_03318"/>
<gene>
    <name evidence="1" type="ORF">CPSG_03318</name>
</gene>
<keyword evidence="2" id="KW-1185">Reference proteome</keyword>
<dbReference type="EMBL" id="GL636489">
    <property type="protein sequence ID" value="EFW20143.1"/>
    <property type="molecule type" value="Genomic_DNA"/>
</dbReference>
<name>E9CZP0_COCPS</name>
<reference evidence="2" key="2">
    <citation type="submission" date="2010-03" db="EMBL/GenBank/DDBJ databases">
        <title>The genome sequence of Coccidioides posadasii strain Silveira.</title>
        <authorList>
            <consortium name="The Broad Institute Genome Sequencing Center for Infectious Disease"/>
            <person name="Neafsey D."/>
            <person name="Orbach M."/>
            <person name="Henn M.R."/>
            <person name="Cole G.T."/>
            <person name="Galgiani J."/>
            <person name="Gardner M.J."/>
            <person name="Kirkland T.N."/>
            <person name="Taylor J.W."/>
            <person name="Young S.K."/>
            <person name="Zeng Q."/>
            <person name="Koehrsen M."/>
            <person name="Alvarado L."/>
            <person name="Berlin A."/>
            <person name="Borenstein D."/>
            <person name="Chapman S.B."/>
            <person name="Chen Z."/>
            <person name="Engels R."/>
            <person name="Freedman E."/>
            <person name="Gellesch M."/>
            <person name="Goldberg J."/>
            <person name="Griggs A."/>
            <person name="Gujja S."/>
            <person name="Heilman E."/>
            <person name="Heiman D."/>
            <person name="Howarth C."/>
            <person name="Jen D."/>
            <person name="Larson L."/>
            <person name="Mehta T."/>
            <person name="Neiman D."/>
            <person name="Park D."/>
            <person name="Pearson M."/>
            <person name="Richards J."/>
            <person name="Roberts A."/>
            <person name="Saif S."/>
            <person name="Shea T."/>
            <person name="Shenoy N."/>
            <person name="Sisk P."/>
            <person name="Stolte C."/>
            <person name="Sykes S."/>
            <person name="Walk T."/>
            <person name="White J."/>
            <person name="Yandava C."/>
            <person name="Haas B."/>
            <person name="Nusbaum C."/>
            <person name="Birren B."/>
        </authorList>
    </citation>
    <scope>NUCLEOTIDE SEQUENCE [LARGE SCALE GENOMIC DNA]</scope>
    <source>
        <strain evidence="2">RMSCC 757 / Silveira</strain>
    </source>
</reference>
<evidence type="ECO:0000313" key="2">
    <source>
        <dbReference type="Proteomes" id="UP000002497"/>
    </source>
</evidence>
<evidence type="ECO:0000313" key="1">
    <source>
        <dbReference type="EMBL" id="EFW20143.1"/>
    </source>
</evidence>